<dbReference type="AlphaFoldDB" id="A0A1T5N435"/>
<dbReference type="InterPro" id="IPR012373">
    <property type="entry name" value="Ferrdict_sens_TM"/>
</dbReference>
<feature type="domain" description="Protein FecR C-terminal" evidence="3">
    <location>
        <begin position="259"/>
        <end position="323"/>
    </location>
</feature>
<dbReference type="EMBL" id="FUZZ01000001">
    <property type="protein sequence ID" value="SKC95251.1"/>
    <property type="molecule type" value="Genomic_DNA"/>
</dbReference>
<reference evidence="4 5" key="1">
    <citation type="submission" date="2017-02" db="EMBL/GenBank/DDBJ databases">
        <authorList>
            <person name="Peterson S.W."/>
        </authorList>
    </citation>
    <scope>NUCLEOTIDE SEQUENCE [LARGE SCALE GENOMIC DNA]</scope>
    <source>
        <strain evidence="4 5">DSM 18108</strain>
    </source>
</reference>
<gene>
    <name evidence="4" type="ORF">SAMN05660461_0307</name>
</gene>
<feature type="domain" description="FecR protein" evidence="2">
    <location>
        <begin position="118"/>
        <end position="209"/>
    </location>
</feature>
<evidence type="ECO:0000259" key="3">
    <source>
        <dbReference type="Pfam" id="PF16344"/>
    </source>
</evidence>
<dbReference type="GO" id="GO:0016989">
    <property type="term" value="F:sigma factor antagonist activity"/>
    <property type="evidence" value="ECO:0007669"/>
    <property type="project" value="TreeGrafter"/>
</dbReference>
<name>A0A1T5N435_9BACT</name>
<protein>
    <submittedName>
        <fullName evidence="4">FecR family protein</fullName>
    </submittedName>
</protein>
<evidence type="ECO:0000259" key="2">
    <source>
        <dbReference type="Pfam" id="PF04773"/>
    </source>
</evidence>
<accession>A0A1T5N435</accession>
<keyword evidence="1" id="KW-1133">Transmembrane helix</keyword>
<dbReference type="RefSeq" id="WP_079467654.1">
    <property type="nucleotide sequence ID" value="NZ_FUZZ01000001.1"/>
</dbReference>
<dbReference type="Gene3D" id="2.60.120.1440">
    <property type="match status" value="1"/>
</dbReference>
<keyword evidence="1" id="KW-0472">Membrane</keyword>
<evidence type="ECO:0000313" key="5">
    <source>
        <dbReference type="Proteomes" id="UP000190166"/>
    </source>
</evidence>
<keyword evidence="5" id="KW-1185">Reference proteome</keyword>
<dbReference type="InterPro" id="IPR006860">
    <property type="entry name" value="FecR"/>
</dbReference>
<feature type="transmembrane region" description="Helical" evidence="1">
    <location>
        <begin position="90"/>
        <end position="108"/>
    </location>
</feature>
<keyword evidence="1" id="KW-0812">Transmembrane</keyword>
<evidence type="ECO:0000313" key="4">
    <source>
        <dbReference type="EMBL" id="SKC95251.1"/>
    </source>
</evidence>
<dbReference type="PANTHER" id="PTHR30273:SF2">
    <property type="entry name" value="PROTEIN FECR"/>
    <property type="match status" value="1"/>
</dbReference>
<dbReference type="Pfam" id="PF16344">
    <property type="entry name" value="FecR_C"/>
    <property type="match status" value="1"/>
</dbReference>
<dbReference type="Pfam" id="PF04773">
    <property type="entry name" value="FecR"/>
    <property type="match status" value="1"/>
</dbReference>
<dbReference type="Gene3D" id="3.55.50.30">
    <property type="match status" value="1"/>
</dbReference>
<dbReference type="Proteomes" id="UP000190166">
    <property type="component" value="Unassembled WGS sequence"/>
</dbReference>
<dbReference type="PANTHER" id="PTHR30273">
    <property type="entry name" value="PERIPLASMIC SIGNAL SENSOR AND SIGMA FACTOR ACTIVATOR FECR-RELATED"/>
    <property type="match status" value="1"/>
</dbReference>
<organism evidence="4 5">
    <name type="scientific">Chitinophaga ginsengisegetis</name>
    <dbReference type="NCBI Taxonomy" id="393003"/>
    <lineage>
        <taxon>Bacteria</taxon>
        <taxon>Pseudomonadati</taxon>
        <taxon>Bacteroidota</taxon>
        <taxon>Chitinophagia</taxon>
        <taxon>Chitinophagales</taxon>
        <taxon>Chitinophagaceae</taxon>
        <taxon>Chitinophaga</taxon>
    </lineage>
</organism>
<sequence>MPNRKEYLKQLLSKDQWTATEQEWMVEYLDANDFSELETVAAEYFEADLLTAKHILDKRLSDRMLNNIHQRIGVTDSSFKGIFRLFKHKAAAAAAVLLLAGAAWYMLLHDRVKQKVFATTSERQTVKLPDGSVVHLEKGSSITYPEVFDKKNREVILKGEAFFEINHDAKHPFIISSSLINTTVLGTSFNMEVHEGNAARVVVVSGMVQVNTREGKPHKNGQLVLTANKSAVYNPASQDLLLQDGTEDAIFFAQKMSGKFIYRGDPLSKVATDLQRYYNVPVITDQKSAQCRFYGSFNTVDDLEKALALIAFSLDARVKKDNINKGYIIVGGNCR</sequence>
<dbReference type="STRING" id="393003.SAMN05660461_0307"/>
<dbReference type="PIRSF" id="PIRSF018266">
    <property type="entry name" value="FecR"/>
    <property type="match status" value="1"/>
</dbReference>
<proteinExistence type="predicted"/>
<dbReference type="InterPro" id="IPR032508">
    <property type="entry name" value="FecR_C"/>
</dbReference>
<evidence type="ECO:0000256" key="1">
    <source>
        <dbReference type="SAM" id="Phobius"/>
    </source>
</evidence>